<evidence type="ECO:0000313" key="3">
    <source>
        <dbReference type="Proteomes" id="UP001157418"/>
    </source>
</evidence>
<evidence type="ECO:0000313" key="2">
    <source>
        <dbReference type="EMBL" id="CAH1428349.1"/>
    </source>
</evidence>
<comment type="caution">
    <text evidence="2">The sequence shown here is derived from an EMBL/GenBank/DDBJ whole genome shotgun (WGS) entry which is preliminary data.</text>
</comment>
<protein>
    <submittedName>
        <fullName evidence="2">Uncharacterized protein</fullName>
    </submittedName>
</protein>
<gene>
    <name evidence="2" type="ORF">LVIROSA_LOCUS15286</name>
</gene>
<dbReference type="AlphaFoldDB" id="A0AAU9MK80"/>
<name>A0AAU9MK80_9ASTR</name>
<reference evidence="2 3" key="1">
    <citation type="submission" date="2022-01" db="EMBL/GenBank/DDBJ databases">
        <authorList>
            <person name="Xiong W."/>
            <person name="Schranz E."/>
        </authorList>
    </citation>
    <scope>NUCLEOTIDE SEQUENCE [LARGE SCALE GENOMIC DNA]</scope>
</reference>
<sequence length="183" mass="20419">MLRKVDPANPVLVKYFQSIDPDIITGVLLLPSIGPSKKKQGSNKTVVKRPSKSSSPKGAKVVKPKKTKQSEPPPNVVQKPILKPLITEVSQPENELIPWKTGLLRRFMKLVHRPSNSPERSDTFSPKFTTKHHVTSKGVMIREVPVPVSPTSKKRVAKDISKKISSKRRKLILEDSQDDLVVP</sequence>
<organism evidence="2 3">
    <name type="scientific">Lactuca virosa</name>
    <dbReference type="NCBI Taxonomy" id="75947"/>
    <lineage>
        <taxon>Eukaryota</taxon>
        <taxon>Viridiplantae</taxon>
        <taxon>Streptophyta</taxon>
        <taxon>Embryophyta</taxon>
        <taxon>Tracheophyta</taxon>
        <taxon>Spermatophyta</taxon>
        <taxon>Magnoliopsida</taxon>
        <taxon>eudicotyledons</taxon>
        <taxon>Gunneridae</taxon>
        <taxon>Pentapetalae</taxon>
        <taxon>asterids</taxon>
        <taxon>campanulids</taxon>
        <taxon>Asterales</taxon>
        <taxon>Asteraceae</taxon>
        <taxon>Cichorioideae</taxon>
        <taxon>Cichorieae</taxon>
        <taxon>Lactucinae</taxon>
        <taxon>Lactuca</taxon>
    </lineage>
</organism>
<dbReference type="EMBL" id="CAKMRJ010002223">
    <property type="protein sequence ID" value="CAH1428349.1"/>
    <property type="molecule type" value="Genomic_DNA"/>
</dbReference>
<feature type="compositionally biased region" description="Basic residues" evidence="1">
    <location>
        <begin position="36"/>
        <end position="51"/>
    </location>
</feature>
<dbReference type="Proteomes" id="UP001157418">
    <property type="component" value="Unassembled WGS sequence"/>
</dbReference>
<accession>A0AAU9MK80</accession>
<evidence type="ECO:0000256" key="1">
    <source>
        <dbReference type="SAM" id="MobiDB-lite"/>
    </source>
</evidence>
<feature type="region of interest" description="Disordered" evidence="1">
    <location>
        <begin position="34"/>
        <end position="77"/>
    </location>
</feature>
<keyword evidence="3" id="KW-1185">Reference proteome</keyword>
<proteinExistence type="predicted"/>